<dbReference type="Proteomes" id="UP001151760">
    <property type="component" value="Unassembled WGS sequence"/>
</dbReference>
<feature type="compositionally biased region" description="Basic and acidic residues" evidence="1">
    <location>
        <begin position="53"/>
        <end position="65"/>
    </location>
</feature>
<sequence>MDKCKIGLWYNVVLPPYTGNFMPPTPDLVYPSLGNFVEVNESISESIIEKPTVETNEPKTARKENGTPIIKDWGNPQQDLKDKGVIDSGCS</sequence>
<organism evidence="2 3">
    <name type="scientific">Tanacetum coccineum</name>
    <dbReference type="NCBI Taxonomy" id="301880"/>
    <lineage>
        <taxon>Eukaryota</taxon>
        <taxon>Viridiplantae</taxon>
        <taxon>Streptophyta</taxon>
        <taxon>Embryophyta</taxon>
        <taxon>Tracheophyta</taxon>
        <taxon>Spermatophyta</taxon>
        <taxon>Magnoliopsida</taxon>
        <taxon>eudicotyledons</taxon>
        <taxon>Gunneridae</taxon>
        <taxon>Pentapetalae</taxon>
        <taxon>asterids</taxon>
        <taxon>campanulids</taxon>
        <taxon>Asterales</taxon>
        <taxon>Asteraceae</taxon>
        <taxon>Asteroideae</taxon>
        <taxon>Anthemideae</taxon>
        <taxon>Anthemidinae</taxon>
        <taxon>Tanacetum</taxon>
    </lineage>
</organism>
<proteinExistence type="predicted"/>
<accession>A0ABQ5GRN3</accession>
<reference evidence="2" key="2">
    <citation type="submission" date="2022-01" db="EMBL/GenBank/DDBJ databases">
        <authorList>
            <person name="Yamashiro T."/>
            <person name="Shiraishi A."/>
            <person name="Satake H."/>
            <person name="Nakayama K."/>
        </authorList>
    </citation>
    <scope>NUCLEOTIDE SEQUENCE</scope>
</reference>
<keyword evidence="3" id="KW-1185">Reference proteome</keyword>
<dbReference type="EMBL" id="BQNB010018756">
    <property type="protein sequence ID" value="GJT77914.1"/>
    <property type="molecule type" value="Genomic_DNA"/>
</dbReference>
<name>A0ABQ5GRN3_9ASTR</name>
<evidence type="ECO:0000313" key="2">
    <source>
        <dbReference type="EMBL" id="GJT77914.1"/>
    </source>
</evidence>
<protein>
    <submittedName>
        <fullName evidence="2">Uncharacterized protein</fullName>
    </submittedName>
</protein>
<feature type="region of interest" description="Disordered" evidence="1">
    <location>
        <begin position="53"/>
        <end position="91"/>
    </location>
</feature>
<evidence type="ECO:0000313" key="3">
    <source>
        <dbReference type="Proteomes" id="UP001151760"/>
    </source>
</evidence>
<reference evidence="2" key="1">
    <citation type="journal article" date="2022" name="Int. J. Mol. Sci.">
        <title>Draft Genome of Tanacetum Coccineum: Genomic Comparison of Closely Related Tanacetum-Family Plants.</title>
        <authorList>
            <person name="Yamashiro T."/>
            <person name="Shiraishi A."/>
            <person name="Nakayama K."/>
            <person name="Satake H."/>
        </authorList>
    </citation>
    <scope>NUCLEOTIDE SEQUENCE</scope>
</reference>
<comment type="caution">
    <text evidence="2">The sequence shown here is derived from an EMBL/GenBank/DDBJ whole genome shotgun (WGS) entry which is preliminary data.</text>
</comment>
<evidence type="ECO:0000256" key="1">
    <source>
        <dbReference type="SAM" id="MobiDB-lite"/>
    </source>
</evidence>
<gene>
    <name evidence="2" type="ORF">Tco_1044639</name>
</gene>